<feature type="region of interest" description="Disordered" evidence="2">
    <location>
        <begin position="80"/>
        <end position="102"/>
    </location>
</feature>
<dbReference type="InterPro" id="IPR013087">
    <property type="entry name" value="Znf_C2H2_type"/>
</dbReference>
<dbReference type="InterPro" id="IPR036236">
    <property type="entry name" value="Znf_C2H2_sf"/>
</dbReference>
<keyword evidence="1" id="KW-0862">Zinc</keyword>
<organism evidence="4 5">
    <name type="scientific">Marasmius crinis-equi</name>
    <dbReference type="NCBI Taxonomy" id="585013"/>
    <lineage>
        <taxon>Eukaryota</taxon>
        <taxon>Fungi</taxon>
        <taxon>Dikarya</taxon>
        <taxon>Basidiomycota</taxon>
        <taxon>Agaricomycotina</taxon>
        <taxon>Agaricomycetes</taxon>
        <taxon>Agaricomycetidae</taxon>
        <taxon>Agaricales</taxon>
        <taxon>Marasmiineae</taxon>
        <taxon>Marasmiaceae</taxon>
        <taxon>Marasmius</taxon>
    </lineage>
</organism>
<proteinExistence type="predicted"/>
<dbReference type="Gene3D" id="3.30.160.60">
    <property type="entry name" value="Classic Zinc Finger"/>
    <property type="match status" value="1"/>
</dbReference>
<evidence type="ECO:0000256" key="2">
    <source>
        <dbReference type="SAM" id="MobiDB-lite"/>
    </source>
</evidence>
<dbReference type="Gene3D" id="1.20.930.20">
    <property type="entry name" value="Adaptor protein Cbl, N-terminal domain"/>
    <property type="match status" value="1"/>
</dbReference>
<keyword evidence="5" id="KW-1185">Reference proteome</keyword>
<feature type="domain" description="C2H2-type" evidence="3">
    <location>
        <begin position="616"/>
        <end position="641"/>
    </location>
</feature>
<gene>
    <name evidence="4" type="ORF">V5O48_017408</name>
</gene>
<feature type="non-terminal residue" evidence="4">
    <location>
        <position position="641"/>
    </location>
</feature>
<dbReference type="CDD" id="cd21037">
    <property type="entry name" value="MLKL_NTD"/>
    <property type="match status" value="1"/>
</dbReference>
<reference evidence="4 5" key="1">
    <citation type="submission" date="2024-02" db="EMBL/GenBank/DDBJ databases">
        <title>A draft genome for the cacao thread blight pathogen Marasmius crinis-equi.</title>
        <authorList>
            <person name="Cohen S.P."/>
            <person name="Baruah I.K."/>
            <person name="Amoako-Attah I."/>
            <person name="Bukari Y."/>
            <person name="Meinhardt L.W."/>
            <person name="Bailey B.A."/>
        </authorList>
    </citation>
    <scope>NUCLEOTIDE SEQUENCE [LARGE SCALE GENOMIC DNA]</scope>
    <source>
        <strain evidence="4 5">GH-76</strain>
    </source>
</reference>
<dbReference type="SUPFAM" id="SSF57667">
    <property type="entry name" value="beta-beta-alpha zinc fingers"/>
    <property type="match status" value="1"/>
</dbReference>
<feature type="region of interest" description="Disordered" evidence="2">
    <location>
        <begin position="394"/>
        <end position="451"/>
    </location>
</feature>
<evidence type="ECO:0000313" key="5">
    <source>
        <dbReference type="Proteomes" id="UP001465976"/>
    </source>
</evidence>
<keyword evidence="1" id="KW-0863">Zinc-finger</keyword>
<dbReference type="PROSITE" id="PS50157">
    <property type="entry name" value="ZINC_FINGER_C2H2_2"/>
    <property type="match status" value="1"/>
</dbReference>
<feature type="compositionally biased region" description="Basic and acidic residues" evidence="2">
    <location>
        <begin position="332"/>
        <end position="345"/>
    </location>
</feature>
<dbReference type="PROSITE" id="PS00028">
    <property type="entry name" value="ZINC_FINGER_C2H2_1"/>
    <property type="match status" value="1"/>
</dbReference>
<dbReference type="InterPro" id="IPR059179">
    <property type="entry name" value="MLKL-like_MCAfunc"/>
</dbReference>
<dbReference type="EMBL" id="JBAHYK010002659">
    <property type="protein sequence ID" value="KAL0564638.1"/>
    <property type="molecule type" value="Genomic_DNA"/>
</dbReference>
<comment type="caution">
    <text evidence="4">The sequence shown here is derived from an EMBL/GenBank/DDBJ whole genome shotgun (WGS) entry which is preliminary data.</text>
</comment>
<feature type="compositionally biased region" description="Polar residues" evidence="2">
    <location>
        <begin position="152"/>
        <end position="162"/>
    </location>
</feature>
<feature type="region of interest" description="Disordered" evidence="2">
    <location>
        <begin position="562"/>
        <end position="616"/>
    </location>
</feature>
<evidence type="ECO:0000313" key="4">
    <source>
        <dbReference type="EMBL" id="KAL0564638.1"/>
    </source>
</evidence>
<name>A0ABR3EP36_9AGAR</name>
<keyword evidence="1" id="KW-0479">Metal-binding</keyword>
<dbReference type="InterPro" id="IPR036537">
    <property type="entry name" value="Adaptor_Cbl_N_dom_sf"/>
</dbReference>
<feature type="region of interest" description="Disordered" evidence="2">
    <location>
        <begin position="152"/>
        <end position="171"/>
    </location>
</feature>
<protein>
    <recommendedName>
        <fullName evidence="3">C2H2-type domain-containing protein</fullName>
    </recommendedName>
</protein>
<feature type="region of interest" description="Disordered" evidence="2">
    <location>
        <begin position="304"/>
        <end position="347"/>
    </location>
</feature>
<evidence type="ECO:0000256" key="1">
    <source>
        <dbReference type="PROSITE-ProRule" id="PRU00042"/>
    </source>
</evidence>
<dbReference type="Proteomes" id="UP001465976">
    <property type="component" value="Unassembled WGS sequence"/>
</dbReference>
<evidence type="ECO:0000259" key="3">
    <source>
        <dbReference type="PROSITE" id="PS50157"/>
    </source>
</evidence>
<accession>A0ABR3EP36</accession>
<feature type="compositionally biased region" description="Basic and acidic residues" evidence="2">
    <location>
        <begin position="417"/>
        <end position="434"/>
    </location>
</feature>
<feature type="region of interest" description="Disordered" evidence="2">
    <location>
        <begin position="463"/>
        <end position="490"/>
    </location>
</feature>
<sequence>MDSAATNKPDTVPTPQNFVQRHRRSIRYLSAGLATASGTLSVISSATQELHGYTIGFGIGAGLCSNVAGSVGLYDEIHKQSSRNKDEAQDQNEPDLERDSGSIPLVSLRLPSTLGNGTFGDAEVSTGIATGIEQKSIRSRRSPQETVLFSKPYTTTRPSGLSTKRRRPKPLQTSVAHFKDMKGTAATTNFRNLNLLPDLALEIVEIAKTAKTNKGILQSLAKEAYALAQATTDLCKQHSDIPSLQSDIDMFVRALQEVRDFAAARGTLELSPVVDIDRPVLQVYRETLITARRQLTASGLRASEVEEITSRPRASSPAGFDSTDGNDSLEAMSKDNSDIGSKPDELSLPMVLSDSSEAPEKPSFDYVEEVDPDLLTKSDSMQGLEDLSTHSHFTEEVHPVTPPCAARTTSPATDSSEVERSDESEISKDTDSSTRSDLMSDPDFGSSTQPQVVEEVHTEPLVTSTASPNAGDIASMSVSSPPPGMANAKPLSLLRSLPTDAYTSAKRSGDVAPFDVWRSDPFLRTLQHIAFSATLPDQTSNMPGPSRPVDIANESAAAFRVNPSSSASTGHVDPPGKSSHPTARHSHSPTSAIPSDHQYRSSPEDMPDDGGDDKKHVCTACHKRFNRPSSLRIHINNHTGT</sequence>